<feature type="region of interest" description="Disordered" evidence="1">
    <location>
        <begin position="1"/>
        <end position="47"/>
    </location>
</feature>
<dbReference type="Proteomes" id="UP000076761">
    <property type="component" value="Unassembled WGS sequence"/>
</dbReference>
<proteinExistence type="predicted"/>
<dbReference type="OrthoDB" id="3236040at2759"/>
<feature type="compositionally biased region" description="Low complexity" evidence="1">
    <location>
        <begin position="9"/>
        <end position="23"/>
    </location>
</feature>
<dbReference type="AlphaFoldDB" id="A0A165TA85"/>
<dbReference type="STRING" id="1314782.A0A165TA85"/>
<keyword evidence="3" id="KW-1185">Reference proteome</keyword>
<dbReference type="InParanoid" id="A0A165TA85"/>
<feature type="region of interest" description="Disordered" evidence="1">
    <location>
        <begin position="146"/>
        <end position="167"/>
    </location>
</feature>
<evidence type="ECO:0000256" key="1">
    <source>
        <dbReference type="SAM" id="MobiDB-lite"/>
    </source>
</evidence>
<accession>A0A165TA85</accession>
<reference evidence="2 3" key="1">
    <citation type="journal article" date="2016" name="Mol. Biol. Evol.">
        <title>Comparative Genomics of Early-Diverging Mushroom-Forming Fungi Provides Insights into the Origins of Lignocellulose Decay Capabilities.</title>
        <authorList>
            <person name="Nagy L.G."/>
            <person name="Riley R."/>
            <person name="Tritt A."/>
            <person name="Adam C."/>
            <person name="Daum C."/>
            <person name="Floudas D."/>
            <person name="Sun H."/>
            <person name="Yadav J.S."/>
            <person name="Pangilinan J."/>
            <person name="Larsson K.H."/>
            <person name="Matsuura K."/>
            <person name="Barry K."/>
            <person name="Labutti K."/>
            <person name="Kuo R."/>
            <person name="Ohm R.A."/>
            <person name="Bhattacharya S.S."/>
            <person name="Shirouzu T."/>
            <person name="Yoshinaga Y."/>
            <person name="Martin F.M."/>
            <person name="Grigoriev I.V."/>
            <person name="Hibbett D.S."/>
        </authorList>
    </citation>
    <scope>NUCLEOTIDE SEQUENCE [LARGE SCALE GENOMIC DNA]</scope>
    <source>
        <strain evidence="2 3">HHB14362 ss-1</strain>
    </source>
</reference>
<evidence type="ECO:0000313" key="2">
    <source>
        <dbReference type="EMBL" id="KZT26375.1"/>
    </source>
</evidence>
<gene>
    <name evidence="2" type="ORF">NEOLEDRAFT_1147404</name>
</gene>
<organism evidence="2 3">
    <name type="scientific">Neolentinus lepideus HHB14362 ss-1</name>
    <dbReference type="NCBI Taxonomy" id="1314782"/>
    <lineage>
        <taxon>Eukaryota</taxon>
        <taxon>Fungi</taxon>
        <taxon>Dikarya</taxon>
        <taxon>Basidiomycota</taxon>
        <taxon>Agaricomycotina</taxon>
        <taxon>Agaricomycetes</taxon>
        <taxon>Gloeophyllales</taxon>
        <taxon>Gloeophyllaceae</taxon>
        <taxon>Neolentinus</taxon>
    </lineage>
</organism>
<feature type="region of interest" description="Disordered" evidence="1">
    <location>
        <begin position="64"/>
        <end position="93"/>
    </location>
</feature>
<protein>
    <submittedName>
        <fullName evidence="2">Uncharacterized protein</fullName>
    </submittedName>
</protein>
<name>A0A165TA85_9AGAM</name>
<evidence type="ECO:0000313" key="3">
    <source>
        <dbReference type="Proteomes" id="UP000076761"/>
    </source>
</evidence>
<sequence length="248" mass="26526">MPSLRRTFSSPSVRSARSAPYPSIGMASATRTNGHVPRRTSGSETVSRRVLADIEWWRVLDGQREVDQESAEDENQGQGPDDVQDVPDDATVVAPSDEMARLSIGSPDLSPLMMADSMPGVNSDVVPVSPTSGFRAQPLAIAPVTPRHGRRRNTLQSPSSSTESTPESFRSYSLALPDVFLGPAASGHAGLTPLRLPSYPVPSARARPLSSVRTFSYNDLDCGRFSDEALQSVVPSNLGGAGFVDPFF</sequence>
<dbReference type="EMBL" id="KV425567">
    <property type="protein sequence ID" value="KZT26375.1"/>
    <property type="molecule type" value="Genomic_DNA"/>
</dbReference>
<feature type="compositionally biased region" description="Low complexity" evidence="1">
    <location>
        <begin position="157"/>
        <end position="167"/>
    </location>
</feature>